<comment type="caution">
    <text evidence="1">The sequence shown here is derived from an EMBL/GenBank/DDBJ whole genome shotgun (WGS) entry which is preliminary data.</text>
</comment>
<proteinExistence type="predicted"/>
<dbReference type="RefSeq" id="XP_017994865.1">
    <property type="nucleotide sequence ID" value="XM_018143895.1"/>
</dbReference>
<dbReference type="Proteomes" id="UP000038010">
    <property type="component" value="Unassembled WGS sequence"/>
</dbReference>
<organism evidence="1 2">
    <name type="scientific">Cyphellophora attinorum</name>
    <dbReference type="NCBI Taxonomy" id="1664694"/>
    <lineage>
        <taxon>Eukaryota</taxon>
        <taxon>Fungi</taxon>
        <taxon>Dikarya</taxon>
        <taxon>Ascomycota</taxon>
        <taxon>Pezizomycotina</taxon>
        <taxon>Eurotiomycetes</taxon>
        <taxon>Chaetothyriomycetidae</taxon>
        <taxon>Chaetothyriales</taxon>
        <taxon>Cyphellophoraceae</taxon>
        <taxon>Cyphellophora</taxon>
    </lineage>
</organism>
<dbReference type="AlphaFoldDB" id="A0A0N1NVE2"/>
<evidence type="ECO:0000313" key="1">
    <source>
        <dbReference type="EMBL" id="KPI34902.1"/>
    </source>
</evidence>
<dbReference type="PANTHER" id="PTHR42085:SF2">
    <property type="entry name" value="F-BOX DOMAIN-CONTAINING PROTEIN"/>
    <property type="match status" value="1"/>
</dbReference>
<protein>
    <submittedName>
        <fullName evidence="1">Uncharacterized protein</fullName>
    </submittedName>
</protein>
<keyword evidence="2" id="KW-1185">Reference proteome</keyword>
<sequence length="294" mass="31753">MSEDARQTATLLSLPSEVRALIYGYLLQSSIPLVIAAAPPKPHGTTTQAIAGPHALSPHRSIAPHYLSAQLLATCSTIRDEALPILYGHNTFDISSHFSFHLARPSFQSLLRSLTTLETKHWRNRIVSPTASAFLWRDVKSYERMICTSAQAILQKAPKLGVLAQRKWVGPVGGRGEELRRRNAERAAALRRLEEGLAVVDDGASVNAALTGVGEASSVFSALGAALQQASGESHVPARRKSAATVRVKWRLLADVSQLRDDEVVVDIDAEVAALSPKHGEEETGARQIALDPI</sequence>
<evidence type="ECO:0000313" key="2">
    <source>
        <dbReference type="Proteomes" id="UP000038010"/>
    </source>
</evidence>
<dbReference type="EMBL" id="LFJN01000047">
    <property type="protein sequence ID" value="KPI34902.1"/>
    <property type="molecule type" value="Genomic_DNA"/>
</dbReference>
<dbReference type="PANTHER" id="PTHR42085">
    <property type="entry name" value="F-BOX DOMAIN-CONTAINING PROTEIN"/>
    <property type="match status" value="1"/>
</dbReference>
<dbReference type="STRING" id="1664694.A0A0N1NVE2"/>
<dbReference type="GeneID" id="28735775"/>
<reference evidence="1 2" key="1">
    <citation type="submission" date="2015-06" db="EMBL/GenBank/DDBJ databases">
        <title>Draft genome of the ant-associated black yeast Phialophora attae CBS 131958.</title>
        <authorList>
            <person name="Moreno L.F."/>
            <person name="Stielow B.J."/>
            <person name="de Hoog S."/>
            <person name="Vicente V.A."/>
            <person name="Weiss V.A."/>
            <person name="de Vries M."/>
            <person name="Cruz L.M."/>
            <person name="Souza E.M."/>
        </authorList>
    </citation>
    <scope>NUCLEOTIDE SEQUENCE [LARGE SCALE GENOMIC DNA]</scope>
    <source>
        <strain evidence="1 2">CBS 131958</strain>
    </source>
</reference>
<dbReference type="VEuPathDB" id="FungiDB:AB675_3811"/>
<dbReference type="OrthoDB" id="10249045at2759"/>
<gene>
    <name evidence="1" type="ORF">AB675_3811</name>
</gene>
<accession>A0A0N1NVE2</accession>
<name>A0A0N1NVE2_9EURO</name>
<dbReference type="InterPro" id="IPR038883">
    <property type="entry name" value="AN11006-like"/>
</dbReference>